<gene>
    <name evidence="3" type="ORF">RDWZM_010464</name>
</gene>
<evidence type="ECO:0000313" key="4">
    <source>
        <dbReference type="Proteomes" id="UP001142055"/>
    </source>
</evidence>
<organism evidence="3 4">
    <name type="scientific">Blomia tropicalis</name>
    <name type="common">Mite</name>
    <dbReference type="NCBI Taxonomy" id="40697"/>
    <lineage>
        <taxon>Eukaryota</taxon>
        <taxon>Metazoa</taxon>
        <taxon>Ecdysozoa</taxon>
        <taxon>Arthropoda</taxon>
        <taxon>Chelicerata</taxon>
        <taxon>Arachnida</taxon>
        <taxon>Acari</taxon>
        <taxon>Acariformes</taxon>
        <taxon>Sarcoptiformes</taxon>
        <taxon>Astigmata</taxon>
        <taxon>Glycyphagoidea</taxon>
        <taxon>Echimyopodidae</taxon>
        <taxon>Blomia</taxon>
    </lineage>
</organism>
<evidence type="ECO:0000256" key="1">
    <source>
        <dbReference type="SAM" id="MobiDB-lite"/>
    </source>
</evidence>
<keyword evidence="2" id="KW-1133">Transmembrane helix</keyword>
<feature type="transmembrane region" description="Helical" evidence="2">
    <location>
        <begin position="153"/>
        <end position="178"/>
    </location>
</feature>
<evidence type="ECO:0000256" key="2">
    <source>
        <dbReference type="SAM" id="Phobius"/>
    </source>
</evidence>
<reference evidence="3" key="1">
    <citation type="submission" date="2022-12" db="EMBL/GenBank/DDBJ databases">
        <title>Genome assemblies of Blomia tropicalis.</title>
        <authorList>
            <person name="Cui Y."/>
        </authorList>
    </citation>
    <scope>NUCLEOTIDE SEQUENCE</scope>
    <source>
        <tissue evidence="3">Adult mites</tissue>
    </source>
</reference>
<feature type="compositionally biased region" description="Basic and acidic residues" evidence="1">
    <location>
        <begin position="50"/>
        <end position="66"/>
    </location>
</feature>
<accession>A0A9Q0RIQ2</accession>
<feature type="region of interest" description="Disordered" evidence="1">
    <location>
        <begin position="50"/>
        <end position="78"/>
    </location>
</feature>
<comment type="caution">
    <text evidence="3">The sequence shown here is derived from an EMBL/GenBank/DDBJ whole genome shotgun (WGS) entry which is preliminary data.</text>
</comment>
<sequence length="352" mass="39987">MFHINFIQPSTIVRDGQSGSMDLYSVINPNQIISIMRNNNRILQQQQAKLRREEQERKRMEEERKNHINGTGGSNAEMIKNTSSEADTMAIAVNRCILRPNSELNETMISQRSSNYYECPSKEFPQDYVECCENNRCCPSSMYRGITSGQSEFELMIVILTVALTILFAIFSCFIWPLCPCSAYWDSKDEVEFHGNKPNRSIYRSIKPSETLPQMAPTERVFSNNIFPTIVNSYDGNRFRVSITRPIIEDFEDEPDDIDETNESNIGVAGPFTTSSNCLVLAPSVSGMLTFERAPVRGILKPQSSFHHKTDDAQPSGQYIPMKLHRTLSCQEPPNSCNVIRSNSFLMGEEMV</sequence>
<name>A0A9Q0RIQ2_BLOTA</name>
<dbReference type="Proteomes" id="UP001142055">
    <property type="component" value="Chromosome 4"/>
</dbReference>
<keyword evidence="2" id="KW-0472">Membrane</keyword>
<keyword evidence="4" id="KW-1185">Reference proteome</keyword>
<keyword evidence="2" id="KW-0812">Transmembrane</keyword>
<dbReference type="EMBL" id="JAPWDV010000004">
    <property type="protein sequence ID" value="KAJ6215964.1"/>
    <property type="molecule type" value="Genomic_DNA"/>
</dbReference>
<evidence type="ECO:0000313" key="3">
    <source>
        <dbReference type="EMBL" id="KAJ6215964.1"/>
    </source>
</evidence>
<dbReference type="AlphaFoldDB" id="A0A9Q0RIQ2"/>
<protein>
    <submittedName>
        <fullName evidence="3">Uncharacterized protein</fullName>
    </submittedName>
</protein>
<proteinExistence type="predicted"/>